<evidence type="ECO:0000256" key="1">
    <source>
        <dbReference type="ARBA" id="ARBA00022723"/>
    </source>
</evidence>
<keyword evidence="1" id="KW-0479">Metal-binding</keyword>
<feature type="domain" description="ZZ-type" evidence="7">
    <location>
        <begin position="539"/>
        <end position="591"/>
    </location>
</feature>
<evidence type="ECO:0000256" key="5">
    <source>
        <dbReference type="PROSITE-ProRule" id="PRU00228"/>
    </source>
</evidence>
<dbReference type="InterPro" id="IPR013087">
    <property type="entry name" value="Znf_C2H2_type"/>
</dbReference>
<feature type="region of interest" description="Disordered" evidence="6">
    <location>
        <begin position="684"/>
        <end position="736"/>
    </location>
</feature>
<feature type="compositionally biased region" description="Polar residues" evidence="6">
    <location>
        <begin position="608"/>
        <end position="626"/>
    </location>
</feature>
<feature type="compositionally biased region" description="Polar residues" evidence="6">
    <location>
        <begin position="714"/>
        <end position="730"/>
    </location>
</feature>
<feature type="region of interest" description="Disordered" evidence="6">
    <location>
        <begin position="760"/>
        <end position="786"/>
    </location>
</feature>
<dbReference type="PROSITE" id="PS50135">
    <property type="entry name" value="ZF_ZZ_2"/>
    <property type="match status" value="1"/>
</dbReference>
<evidence type="ECO:0000256" key="3">
    <source>
        <dbReference type="ARBA" id="ARBA00022801"/>
    </source>
</evidence>
<dbReference type="PROSITE" id="PS00028">
    <property type="entry name" value="ZINC_FINGER_C2H2_1"/>
    <property type="match status" value="1"/>
</dbReference>
<keyword evidence="10" id="KW-1185">Reference proteome</keyword>
<dbReference type="InterPro" id="IPR000433">
    <property type="entry name" value="Znf_ZZ"/>
</dbReference>
<dbReference type="Pfam" id="PF07910">
    <property type="entry name" value="Peptidase_C78"/>
    <property type="match status" value="2"/>
</dbReference>
<dbReference type="SUPFAM" id="SSF57850">
    <property type="entry name" value="RING/U-box"/>
    <property type="match status" value="1"/>
</dbReference>
<dbReference type="OrthoDB" id="288987at2759"/>
<feature type="region of interest" description="Disordered" evidence="6">
    <location>
        <begin position="942"/>
        <end position="974"/>
    </location>
</feature>
<accession>A0A250XHM3</accession>
<evidence type="ECO:0000259" key="7">
    <source>
        <dbReference type="PROSITE" id="PS50135"/>
    </source>
</evidence>
<evidence type="ECO:0000259" key="8">
    <source>
        <dbReference type="PROSITE" id="PS50158"/>
    </source>
</evidence>
<evidence type="ECO:0000256" key="2">
    <source>
        <dbReference type="ARBA" id="ARBA00022771"/>
    </source>
</evidence>
<dbReference type="GO" id="GO:0003676">
    <property type="term" value="F:nucleic acid binding"/>
    <property type="evidence" value="ECO:0007669"/>
    <property type="project" value="InterPro"/>
</dbReference>
<feature type="region of interest" description="Disordered" evidence="6">
    <location>
        <begin position="599"/>
        <end position="642"/>
    </location>
</feature>
<feature type="domain" description="CCHC-type" evidence="8">
    <location>
        <begin position="228"/>
        <end position="242"/>
    </location>
</feature>
<dbReference type="InterPro" id="IPR012462">
    <property type="entry name" value="UFSP1/2_DUB_cat"/>
</dbReference>
<feature type="compositionally biased region" description="Low complexity" evidence="6">
    <location>
        <begin position="769"/>
        <end position="782"/>
    </location>
</feature>
<name>A0A250XHM3_9CHLO</name>
<feature type="region of interest" description="Disordered" evidence="6">
    <location>
        <begin position="1007"/>
        <end position="1027"/>
    </location>
</feature>
<organism evidence="9 10">
    <name type="scientific">Chlamydomonas eustigma</name>
    <dbReference type="NCBI Taxonomy" id="1157962"/>
    <lineage>
        <taxon>Eukaryota</taxon>
        <taxon>Viridiplantae</taxon>
        <taxon>Chlorophyta</taxon>
        <taxon>core chlorophytes</taxon>
        <taxon>Chlorophyceae</taxon>
        <taxon>CS clade</taxon>
        <taxon>Chlamydomonadales</taxon>
        <taxon>Chlamydomonadaceae</taxon>
        <taxon>Chlamydomonas</taxon>
    </lineage>
</organism>
<dbReference type="InterPro" id="IPR001878">
    <property type="entry name" value="Znf_CCHC"/>
</dbReference>
<evidence type="ECO:0000313" key="9">
    <source>
        <dbReference type="EMBL" id="GAX82300.1"/>
    </source>
</evidence>
<reference evidence="9 10" key="1">
    <citation type="submission" date="2017-08" db="EMBL/GenBank/DDBJ databases">
        <title>Acidophilic green algal genome provides insights into adaptation to an acidic environment.</title>
        <authorList>
            <person name="Hirooka S."/>
            <person name="Hirose Y."/>
            <person name="Kanesaki Y."/>
            <person name="Higuchi S."/>
            <person name="Fujiwara T."/>
            <person name="Onuma R."/>
            <person name="Era A."/>
            <person name="Ohbayashi R."/>
            <person name="Uzuka A."/>
            <person name="Nozaki H."/>
            <person name="Yoshikawa H."/>
            <person name="Miyagishima S.Y."/>
        </authorList>
    </citation>
    <scope>NUCLEOTIDE SEQUENCE [LARGE SCALE GENOMIC DNA]</scope>
    <source>
        <strain evidence="9 10">NIES-2499</strain>
    </source>
</reference>
<sequence length="1131" mass="121671">MLPCPLCSEVFMHIHHLEQHVDDHFCNDSSFGSSRSSKVEDPIVVISTSSDDDEHIIDVDNKAVVIESDGASGRNLCHPSITHQEALPVSTRLPTHFITSTFQHPSPDPVPAGLDPSPDPVPAGLDGPHYDTHSVMCPLGCKQWIALKDMDSHELMHRLSEEESSAADVALPPGPYQGLAPLPGHAAECRVQDQEIIDLKLLTELQEQEDFEALQIKYGFSDKRPGNCFTCGKPCHWSSDCPHNPRSVFHQQQRVAAGYPGNGGSSSIYGSSVNRSSYQLRSGLSHAELSHLQRREPQWTLLPVAVDSRLSNPQPLLPTGSAVIVNRPEVPVTDSPLGLIGSIAGVLRNQPGASSSNYTAYLSGPVQHLSGQYNDRGWGCGWRNIQMISSHLLVHCRRSSGRPHEDGRGGRGSLPQEEISSNDKLTIQRALFGGAGFVPDIASLQAWLEVAWADGFDPPGFESLGGKVLGSRKWIGTTEAATLLRYFGVKAHIVDFLGPKRAIGSAGTVAHNSSLVVTSGNTGHQAVASAADRPAACCHLGVTCDLCNCCPIIGLRYKSLSRENFDLCEVCYKTSQGREAGPFNILDFSDTAVEVHEASHQVAGPVAPQSQITAQTGSAATTLAEDQQQTQHQHQHRHQHQQAHRSLLKWVWNYFSGQHAATRHMFKLADYHCSPALGPPHHSTITSSSVVMQEPSGAPSVAAREEALRRPLASTSSSSLPHTFTNASLTHNDRPPVPRCPASAPASEVFAVQHGGTLLSDRPDAGIRSSSSSLLGGPAASSHKLQQSLSTAVPIRSRFESFSNNKENISSQSVQQPATRVAGAAAEYGGRLVNSKDKVTCTGMPPLYFQHEGHSRTIVGIERRREKQPDIRASVRNSNSRSKRAQTAAWFCNGQLGASDGKTTIVEWVASGNKSLLGSCKDGSVEEVMEPASVQEVKECRLDGRGSSSGGLAGLRATRGKKRSPTATGNGYIKPMYNKQAGSMNTNADDLLMPCSGDYDMVSRKQALGGSGQQPQRGSSSGGVDVIGSSSAEAAVGEESRHIVRLHKELGDDGYVYTLLVLDPGISADALREALSAGKGWQCMLKRGLHTLTKPEYQVMYVLDTLVDNEAERGALKVMKAVEVVRPQQEI</sequence>
<keyword evidence="2 5" id="KW-0863">Zinc-finger</keyword>
<proteinExistence type="predicted"/>
<dbReference type="PANTHER" id="PTHR48153">
    <property type="entry name" value="UFM1-SPECIFIC PROTEASE 2"/>
    <property type="match status" value="1"/>
</dbReference>
<keyword evidence="3" id="KW-0378">Hydrolase</keyword>
<dbReference type="PROSITE" id="PS50158">
    <property type="entry name" value="ZF_CCHC"/>
    <property type="match status" value="1"/>
</dbReference>
<dbReference type="EMBL" id="BEGY01000078">
    <property type="protein sequence ID" value="GAX82300.1"/>
    <property type="molecule type" value="Genomic_DNA"/>
</dbReference>
<dbReference type="Gene3D" id="3.30.60.90">
    <property type="match status" value="1"/>
</dbReference>
<dbReference type="Gene3D" id="3.90.70.130">
    <property type="match status" value="1"/>
</dbReference>
<dbReference type="AlphaFoldDB" id="A0A250XHM3"/>
<evidence type="ECO:0000256" key="6">
    <source>
        <dbReference type="SAM" id="MobiDB-lite"/>
    </source>
</evidence>
<feature type="region of interest" description="Disordered" evidence="6">
    <location>
        <begin position="399"/>
        <end position="419"/>
    </location>
</feature>
<dbReference type="InterPro" id="IPR043145">
    <property type="entry name" value="Znf_ZZ_sf"/>
</dbReference>
<keyword evidence="4" id="KW-0862">Zinc</keyword>
<evidence type="ECO:0000256" key="4">
    <source>
        <dbReference type="ARBA" id="ARBA00022833"/>
    </source>
</evidence>
<feature type="compositionally biased region" description="Basic residues" evidence="6">
    <location>
        <begin position="633"/>
        <end position="642"/>
    </location>
</feature>
<comment type="caution">
    <text evidence="9">The sequence shown here is derived from an EMBL/GenBank/DDBJ whole genome shotgun (WGS) entry which is preliminary data.</text>
</comment>
<protein>
    <submittedName>
        <fullName evidence="9">Uncharacterized protein</fullName>
    </submittedName>
</protein>
<gene>
    <name evidence="9" type="ORF">CEUSTIGMA_g9729.t1</name>
</gene>
<dbReference type="Proteomes" id="UP000232323">
    <property type="component" value="Unassembled WGS sequence"/>
</dbReference>
<dbReference type="Pfam" id="PF00569">
    <property type="entry name" value="ZZ"/>
    <property type="match status" value="1"/>
</dbReference>
<dbReference type="SMART" id="SM00291">
    <property type="entry name" value="ZnF_ZZ"/>
    <property type="match status" value="1"/>
</dbReference>
<feature type="compositionally biased region" description="Low complexity" evidence="6">
    <location>
        <begin position="1013"/>
        <end position="1027"/>
    </location>
</feature>
<dbReference type="STRING" id="1157962.A0A250XHM3"/>
<dbReference type="PANTHER" id="PTHR48153:SF4">
    <property type="entry name" value="UBIQUITIN CARBOXYL-TERMINAL HYDROLASE MUG105"/>
    <property type="match status" value="1"/>
</dbReference>
<dbReference type="GO" id="GO:0008270">
    <property type="term" value="F:zinc ion binding"/>
    <property type="evidence" value="ECO:0007669"/>
    <property type="project" value="UniProtKB-KW"/>
</dbReference>
<evidence type="ECO:0000313" key="10">
    <source>
        <dbReference type="Proteomes" id="UP000232323"/>
    </source>
</evidence>
<dbReference type="GO" id="GO:0019783">
    <property type="term" value="F:ubiquitin-like protein peptidase activity"/>
    <property type="evidence" value="ECO:0007669"/>
    <property type="project" value="UniProtKB-ARBA"/>
</dbReference>